<dbReference type="AlphaFoldDB" id="A0A4U7B594"/>
<dbReference type="InterPro" id="IPR000312">
    <property type="entry name" value="Glycosyl_Trfase_fam3"/>
</dbReference>
<dbReference type="InterPro" id="IPR035902">
    <property type="entry name" value="Nuc_phospho_transferase"/>
</dbReference>
<comment type="caution">
    <text evidence="5">The sequence shown here is derived from an EMBL/GenBank/DDBJ whole genome shotgun (WGS) entry which is preliminary data.</text>
</comment>
<feature type="domain" description="Glycosyl transferase family 3 N-terminal" evidence="4">
    <location>
        <begin position="28"/>
        <end position="81"/>
    </location>
</feature>
<dbReference type="Gene3D" id="1.20.970.10">
    <property type="entry name" value="Transferase, Pyrimidine Nucleoside Phosphorylase, Chain C"/>
    <property type="match status" value="1"/>
</dbReference>
<evidence type="ECO:0000313" key="5">
    <source>
        <dbReference type="EMBL" id="TKX23946.1"/>
    </source>
</evidence>
<keyword evidence="2 5" id="KW-0808">Transferase</keyword>
<reference evidence="5 6" key="1">
    <citation type="submission" date="2018-02" db="EMBL/GenBank/DDBJ databases">
        <title>Draft genome sequences of Elsinoe sp., causing black scab on jojoba.</title>
        <authorList>
            <person name="Stodart B."/>
            <person name="Jeffress S."/>
            <person name="Ash G."/>
            <person name="Arun Chinnappa K."/>
        </authorList>
    </citation>
    <scope>NUCLEOTIDE SEQUENCE [LARGE SCALE GENOMIC DNA]</scope>
    <source>
        <strain evidence="5 6">Hillstone_2</strain>
    </source>
</reference>
<organism evidence="5 6">
    <name type="scientific">Elsinoe australis</name>
    <dbReference type="NCBI Taxonomy" id="40998"/>
    <lineage>
        <taxon>Eukaryota</taxon>
        <taxon>Fungi</taxon>
        <taxon>Dikarya</taxon>
        <taxon>Ascomycota</taxon>
        <taxon>Pezizomycotina</taxon>
        <taxon>Dothideomycetes</taxon>
        <taxon>Dothideomycetidae</taxon>
        <taxon>Myriangiales</taxon>
        <taxon>Elsinoaceae</taxon>
        <taxon>Elsinoe</taxon>
    </lineage>
</organism>
<dbReference type="Pfam" id="PF00591">
    <property type="entry name" value="Glycos_transf_3"/>
    <property type="match status" value="1"/>
</dbReference>
<evidence type="ECO:0000256" key="1">
    <source>
        <dbReference type="ARBA" id="ARBA00022676"/>
    </source>
</evidence>
<gene>
    <name evidence="5" type="ORF">C1H76_3884</name>
</gene>
<dbReference type="GO" id="GO:0000162">
    <property type="term" value="P:L-tryptophan biosynthetic process"/>
    <property type="evidence" value="ECO:0007669"/>
    <property type="project" value="InterPro"/>
</dbReference>
<dbReference type="PANTHER" id="PTHR43285">
    <property type="entry name" value="ANTHRANILATE PHOSPHORIBOSYLTRANSFERASE"/>
    <property type="match status" value="1"/>
</dbReference>
<dbReference type="GO" id="GO:0004048">
    <property type="term" value="F:anthranilate phosphoribosyltransferase activity"/>
    <property type="evidence" value="ECO:0007669"/>
    <property type="project" value="InterPro"/>
</dbReference>
<keyword evidence="1 5" id="KW-0328">Glycosyltransferase</keyword>
<protein>
    <submittedName>
        <fullName evidence="5">Anthranilate phosphoribosyltransferase-like protein</fullName>
    </submittedName>
</protein>
<evidence type="ECO:0000313" key="6">
    <source>
        <dbReference type="Proteomes" id="UP000308133"/>
    </source>
</evidence>
<evidence type="ECO:0000259" key="3">
    <source>
        <dbReference type="Pfam" id="PF00591"/>
    </source>
</evidence>
<dbReference type="GO" id="GO:0005829">
    <property type="term" value="C:cytosol"/>
    <property type="evidence" value="ECO:0007669"/>
    <property type="project" value="TreeGrafter"/>
</dbReference>
<dbReference type="SUPFAM" id="SSF52418">
    <property type="entry name" value="Nucleoside phosphorylase/phosphoribosyltransferase catalytic domain"/>
    <property type="match status" value="1"/>
</dbReference>
<name>A0A4U7B594_9PEZI</name>
<dbReference type="Proteomes" id="UP000308133">
    <property type="component" value="Unassembled WGS sequence"/>
</dbReference>
<sequence>MGSDTTTPPVSISPLLLQLADPTTTLYSISASEIAAAVALIFNNSISPVQIGCLLYALHSTQLDRRPDILAACAQAMRDAASQTDVKKLREVVKGKNKAEGRYEGGLVSRPLLSSPCIFDNTPSAHKKQNHVSLILSPSHALTVLQLDIVGTGGDSHNTYNVSTTSSILASPLLLMAKHGNNASTSRSGSADLLLSANPSPVIESASPLTISSLLDRTNYAFLYAREWHPGMKYAASVRKELPFRTIFNLLGPLANPVHSSGLIEARILGVAKRDMGAVFADALRLSGAKKAMVVCGEEDLDEISCAGGTRCWLLRKRTGSGSDHAYVTTSPTRGYGSDEVEILPFSIRPEDFGLTPHPLKDVAGGKSPKENAEILGRLLKGELPEDDPVLTFVLMNTAALLAVSGICDAENSNMGEGDDGQVITERGPGGLRWKEGVRRARWCITSGAAKKEWEQYVAVTRDIAGQSS</sequence>
<feature type="domain" description="Glycosyl transferase family 3" evidence="3">
    <location>
        <begin position="147"/>
        <end position="450"/>
    </location>
</feature>
<dbReference type="InterPro" id="IPR005940">
    <property type="entry name" value="Anthranilate_Pribosyl_Tfrase"/>
</dbReference>
<dbReference type="Pfam" id="PF02885">
    <property type="entry name" value="Glycos_trans_3N"/>
    <property type="match status" value="1"/>
</dbReference>
<evidence type="ECO:0000259" key="4">
    <source>
        <dbReference type="Pfam" id="PF02885"/>
    </source>
</evidence>
<dbReference type="PANTHER" id="PTHR43285:SF2">
    <property type="entry name" value="ANTHRANILATE PHOSPHORIBOSYLTRANSFERASE"/>
    <property type="match status" value="1"/>
</dbReference>
<dbReference type="EMBL" id="PTQR01000050">
    <property type="protein sequence ID" value="TKX23946.1"/>
    <property type="molecule type" value="Genomic_DNA"/>
</dbReference>
<dbReference type="InterPro" id="IPR017459">
    <property type="entry name" value="Glycosyl_Trfase_fam3_N_dom"/>
</dbReference>
<dbReference type="Gene3D" id="3.40.1030.10">
    <property type="entry name" value="Nucleoside phosphorylase/phosphoribosyltransferase catalytic domain"/>
    <property type="match status" value="1"/>
</dbReference>
<proteinExistence type="predicted"/>
<evidence type="ECO:0000256" key="2">
    <source>
        <dbReference type="ARBA" id="ARBA00022679"/>
    </source>
</evidence>
<accession>A0A4U7B594</accession>